<dbReference type="FunFam" id="3.30.565.10:FF:000078">
    <property type="entry name" value="Two-component sensor histidine kinase"/>
    <property type="match status" value="1"/>
</dbReference>
<dbReference type="InterPro" id="IPR003661">
    <property type="entry name" value="HisK_dim/P_dom"/>
</dbReference>
<accession>A0A2G1QTA3</accession>
<feature type="region of interest" description="Disordered" evidence="10">
    <location>
        <begin position="1"/>
        <end position="21"/>
    </location>
</feature>
<name>A0A2G1QTA3_9HYPH</name>
<feature type="transmembrane region" description="Helical" evidence="11">
    <location>
        <begin position="41"/>
        <end position="61"/>
    </location>
</feature>
<dbReference type="GO" id="GO:0005524">
    <property type="term" value="F:ATP binding"/>
    <property type="evidence" value="ECO:0007669"/>
    <property type="project" value="UniProtKB-KW"/>
</dbReference>
<evidence type="ECO:0000256" key="10">
    <source>
        <dbReference type="SAM" id="MobiDB-lite"/>
    </source>
</evidence>
<dbReference type="SUPFAM" id="SSF47384">
    <property type="entry name" value="Homodimeric domain of signal transducing histidine kinase"/>
    <property type="match status" value="1"/>
</dbReference>
<evidence type="ECO:0000256" key="6">
    <source>
        <dbReference type="ARBA" id="ARBA00022777"/>
    </source>
</evidence>
<evidence type="ECO:0000313" key="16">
    <source>
        <dbReference type="Proteomes" id="UP000221168"/>
    </source>
</evidence>
<feature type="domain" description="Response regulatory" evidence="13">
    <location>
        <begin position="627"/>
        <end position="749"/>
    </location>
</feature>
<evidence type="ECO:0000256" key="3">
    <source>
        <dbReference type="ARBA" id="ARBA00022553"/>
    </source>
</evidence>
<dbReference type="RefSeq" id="WP_099303046.1">
    <property type="nucleotide sequence ID" value="NZ_PDVP01000001.1"/>
</dbReference>
<dbReference type="PANTHER" id="PTHR45339">
    <property type="entry name" value="HYBRID SIGNAL TRANSDUCTION HISTIDINE KINASE J"/>
    <property type="match status" value="1"/>
</dbReference>
<dbReference type="AlphaFoldDB" id="A0A2G1QTA3"/>
<keyword evidence="7" id="KW-0067">ATP-binding</keyword>
<dbReference type="InterPro" id="IPR003594">
    <property type="entry name" value="HATPase_dom"/>
</dbReference>
<dbReference type="CDD" id="cd16922">
    <property type="entry name" value="HATPase_EvgS-ArcB-TorS-like"/>
    <property type="match status" value="1"/>
</dbReference>
<dbReference type="Pfam" id="PF00072">
    <property type="entry name" value="Response_reg"/>
    <property type="match status" value="1"/>
</dbReference>
<evidence type="ECO:0000259" key="14">
    <source>
        <dbReference type="PROSITE" id="PS50112"/>
    </source>
</evidence>
<dbReference type="FunFam" id="1.10.287.130:FF:000002">
    <property type="entry name" value="Two-component osmosensing histidine kinase"/>
    <property type="match status" value="1"/>
</dbReference>
<dbReference type="SUPFAM" id="SSF52172">
    <property type="entry name" value="CheY-like"/>
    <property type="match status" value="2"/>
</dbReference>
<dbReference type="Gene3D" id="3.40.50.2300">
    <property type="match status" value="1"/>
</dbReference>
<feature type="domain" description="PAS" evidence="14">
    <location>
        <begin position="121"/>
        <end position="165"/>
    </location>
</feature>
<evidence type="ECO:0000259" key="12">
    <source>
        <dbReference type="PROSITE" id="PS50109"/>
    </source>
</evidence>
<comment type="caution">
    <text evidence="15">The sequence shown here is derived from an EMBL/GenBank/DDBJ whole genome shotgun (WGS) entry which is preliminary data.</text>
</comment>
<feature type="transmembrane region" description="Helical" evidence="11">
    <location>
        <begin position="67"/>
        <end position="86"/>
    </location>
</feature>
<dbReference type="SMART" id="SM00448">
    <property type="entry name" value="REC"/>
    <property type="match status" value="1"/>
</dbReference>
<dbReference type="PROSITE" id="PS50112">
    <property type="entry name" value="PAS"/>
    <property type="match status" value="1"/>
</dbReference>
<comment type="catalytic activity">
    <reaction evidence="1">
        <text>ATP + protein L-histidine = ADP + protein N-phospho-L-histidine.</text>
        <dbReference type="EC" id="2.7.13.3"/>
    </reaction>
</comment>
<evidence type="ECO:0000256" key="11">
    <source>
        <dbReference type="SAM" id="Phobius"/>
    </source>
</evidence>
<dbReference type="Gene3D" id="1.10.287.130">
    <property type="match status" value="1"/>
</dbReference>
<evidence type="ECO:0000256" key="4">
    <source>
        <dbReference type="ARBA" id="ARBA00022679"/>
    </source>
</evidence>
<dbReference type="GO" id="GO:0000155">
    <property type="term" value="F:phosphorelay sensor kinase activity"/>
    <property type="evidence" value="ECO:0007669"/>
    <property type="project" value="InterPro"/>
</dbReference>
<dbReference type="InterPro" id="IPR004358">
    <property type="entry name" value="Sig_transdc_His_kin-like_C"/>
</dbReference>
<evidence type="ECO:0000256" key="5">
    <source>
        <dbReference type="ARBA" id="ARBA00022741"/>
    </source>
</evidence>
<dbReference type="Pfam" id="PF02518">
    <property type="entry name" value="HATPase_c"/>
    <property type="match status" value="1"/>
</dbReference>
<organism evidence="15 16">
    <name type="scientific">Zhengella mangrovi</name>
    <dbReference type="NCBI Taxonomy" id="1982044"/>
    <lineage>
        <taxon>Bacteria</taxon>
        <taxon>Pseudomonadati</taxon>
        <taxon>Pseudomonadota</taxon>
        <taxon>Alphaproteobacteria</taxon>
        <taxon>Hyphomicrobiales</taxon>
        <taxon>Notoacmeibacteraceae</taxon>
        <taxon>Zhengella</taxon>
    </lineage>
</organism>
<dbReference type="SMART" id="SM00387">
    <property type="entry name" value="HATPase_c"/>
    <property type="match status" value="1"/>
</dbReference>
<dbReference type="EMBL" id="PDVP01000001">
    <property type="protein sequence ID" value="PHP68711.1"/>
    <property type="molecule type" value="Genomic_DNA"/>
</dbReference>
<dbReference type="CDD" id="cd17546">
    <property type="entry name" value="REC_hyHK_CKI1_RcsC-like"/>
    <property type="match status" value="1"/>
</dbReference>
<dbReference type="PROSITE" id="PS50109">
    <property type="entry name" value="HIS_KIN"/>
    <property type="match status" value="1"/>
</dbReference>
<dbReference type="Pfam" id="PF13188">
    <property type="entry name" value="PAS_8"/>
    <property type="match status" value="1"/>
</dbReference>
<dbReference type="PANTHER" id="PTHR45339:SF5">
    <property type="entry name" value="HISTIDINE KINASE"/>
    <property type="match status" value="1"/>
</dbReference>
<dbReference type="SMART" id="SM00388">
    <property type="entry name" value="HisKA"/>
    <property type="match status" value="1"/>
</dbReference>
<keyword evidence="5" id="KW-0547">Nucleotide-binding</keyword>
<dbReference type="InterPro" id="IPR011006">
    <property type="entry name" value="CheY-like_superfamily"/>
</dbReference>
<keyword evidence="16" id="KW-1185">Reference proteome</keyword>
<gene>
    <name evidence="15" type="ORF">CSC94_01570</name>
</gene>
<proteinExistence type="predicted"/>
<dbReference type="InterPro" id="IPR035965">
    <property type="entry name" value="PAS-like_dom_sf"/>
</dbReference>
<evidence type="ECO:0000256" key="1">
    <source>
        <dbReference type="ARBA" id="ARBA00000085"/>
    </source>
</evidence>
<keyword evidence="11" id="KW-0812">Transmembrane</keyword>
<dbReference type="InterPro" id="IPR036890">
    <property type="entry name" value="HATPase_C_sf"/>
</dbReference>
<dbReference type="Proteomes" id="UP000221168">
    <property type="component" value="Unassembled WGS sequence"/>
</dbReference>
<dbReference type="Gene3D" id="3.30.565.10">
    <property type="entry name" value="Histidine kinase-like ATPase, C-terminal domain"/>
    <property type="match status" value="1"/>
</dbReference>
<evidence type="ECO:0000313" key="15">
    <source>
        <dbReference type="EMBL" id="PHP68711.1"/>
    </source>
</evidence>
<dbReference type="InterPro" id="IPR000014">
    <property type="entry name" value="PAS"/>
</dbReference>
<dbReference type="Gene3D" id="3.30.450.20">
    <property type="entry name" value="PAS domain"/>
    <property type="match status" value="1"/>
</dbReference>
<dbReference type="PRINTS" id="PR00344">
    <property type="entry name" value="BCTRLSENSOR"/>
</dbReference>
<dbReference type="InterPro" id="IPR005467">
    <property type="entry name" value="His_kinase_dom"/>
</dbReference>
<evidence type="ECO:0000256" key="2">
    <source>
        <dbReference type="ARBA" id="ARBA00012438"/>
    </source>
</evidence>
<dbReference type="SMART" id="SM00091">
    <property type="entry name" value="PAS"/>
    <property type="match status" value="1"/>
</dbReference>
<keyword evidence="11" id="KW-1133">Transmembrane helix</keyword>
<dbReference type="InterPro" id="IPR001789">
    <property type="entry name" value="Sig_transdc_resp-reg_receiver"/>
</dbReference>
<reference evidence="15 16" key="1">
    <citation type="submission" date="2017-10" db="EMBL/GenBank/DDBJ databases">
        <title>Sedimentibacterium mangrovi gen. nov., sp. nov., a novel member of family Phyllobacteriacea isolated from mangrove sediment.</title>
        <authorList>
            <person name="Liao H."/>
            <person name="Tian Y."/>
        </authorList>
    </citation>
    <scope>NUCLEOTIDE SEQUENCE [LARGE SCALE GENOMIC DNA]</scope>
    <source>
        <strain evidence="15 16">X9-2-2</strain>
    </source>
</reference>
<evidence type="ECO:0000256" key="9">
    <source>
        <dbReference type="PROSITE-ProRule" id="PRU00169"/>
    </source>
</evidence>
<dbReference type="Pfam" id="PF00512">
    <property type="entry name" value="HisKA"/>
    <property type="match status" value="1"/>
</dbReference>
<evidence type="ECO:0000256" key="7">
    <source>
        <dbReference type="ARBA" id="ARBA00022840"/>
    </source>
</evidence>
<keyword evidence="8" id="KW-0902">Two-component regulatory system</keyword>
<dbReference type="NCBIfam" id="TIGR00229">
    <property type="entry name" value="sensory_box"/>
    <property type="match status" value="1"/>
</dbReference>
<feature type="modified residue" description="4-aspartylphosphate" evidence="9">
    <location>
        <position position="679"/>
    </location>
</feature>
<feature type="domain" description="Histidine kinase" evidence="12">
    <location>
        <begin position="259"/>
        <end position="479"/>
    </location>
</feature>
<dbReference type="CDD" id="cd00082">
    <property type="entry name" value="HisKA"/>
    <property type="match status" value="1"/>
</dbReference>
<protein>
    <recommendedName>
        <fullName evidence="2">histidine kinase</fullName>
        <ecNumber evidence="2">2.7.13.3</ecNumber>
    </recommendedName>
</protein>
<keyword evidence="3 9" id="KW-0597">Phosphoprotein</keyword>
<dbReference type="CDD" id="cd00130">
    <property type="entry name" value="PAS"/>
    <property type="match status" value="1"/>
</dbReference>
<sequence length="750" mass="79637">MDQRTLPAPEPAKPPRSKRAAGMVAPIAAEHRRLQARETGAGKLLMIAAFAAIMLAGLTSLDGSSGLVTMTLAGLGLASAFAGVLLDRRERRRLARFASSVEAQEADYEALADRMWELQESEERFLDLIDALGDLVVHRNRNGRITYANAPFAALLGLDLDAIQGLTLADLGIVLDMAPDPDLAGSGCLMSCDVAVQTEAGTRWFSWTEHSVRDGVTGAVSHRAIARDITARKKAETDLIEARERAEAASQAKSRFLATVSHEIRTPMNGIIGMSRLLADTGLTPEQKTYVDSVSTSADALLLLIEDLLDFSKIEAGRIETEPQAVPIRETVDSVVELLASRAYAKDIAIAAHIDPRVPETVITDPGKLRQVLLNLAGNAVKFTDEGGVSIHVGIKGGAAGPSLAIRVRDTGPGLKPEDHERIFGDFEQADGTSTRRHGGAGLGLAISRRIVTAMGGTITVDSTPGKGSTFLFTVPCDACPNVARNVMAGKTFLLLLSNAMEADILAATLRAEGASVHIQNPHEPAEMPNGTAFDAILIDAALEDGHRLEALRAQGLVTGNPVILIAPRDRGRLAQLRETGYRNFLARPVRGRTLLRILSSPDGEPDTAKADAAPFEPAAQSRRGLNILLAEDNPVNAMLARAALTRAGHRVTVACDGGAAVELYMAACDTPFDVVLMDLHMPVMDGLDALARIRAAEEADRSATTPVLVLTADSQEETRTQALAHGANGFLTKPLDPDRLVAAVLDAAA</sequence>
<dbReference type="SUPFAM" id="SSF55785">
    <property type="entry name" value="PYP-like sensor domain (PAS domain)"/>
    <property type="match status" value="1"/>
</dbReference>
<keyword evidence="4" id="KW-0808">Transferase</keyword>
<dbReference type="InterPro" id="IPR036097">
    <property type="entry name" value="HisK_dim/P_sf"/>
</dbReference>
<dbReference type="SUPFAM" id="SSF55874">
    <property type="entry name" value="ATPase domain of HSP90 chaperone/DNA topoisomerase II/histidine kinase"/>
    <property type="match status" value="1"/>
</dbReference>
<evidence type="ECO:0000256" key="8">
    <source>
        <dbReference type="ARBA" id="ARBA00023012"/>
    </source>
</evidence>
<dbReference type="PROSITE" id="PS50110">
    <property type="entry name" value="RESPONSE_REGULATORY"/>
    <property type="match status" value="1"/>
</dbReference>
<keyword evidence="11" id="KW-0472">Membrane</keyword>
<evidence type="ECO:0000259" key="13">
    <source>
        <dbReference type="PROSITE" id="PS50110"/>
    </source>
</evidence>
<dbReference type="OrthoDB" id="9810730at2"/>
<dbReference type="EC" id="2.7.13.3" evidence="2"/>
<keyword evidence="6 15" id="KW-0418">Kinase</keyword>